<dbReference type="Proteomes" id="UP000789739">
    <property type="component" value="Unassembled WGS sequence"/>
</dbReference>
<proteinExistence type="predicted"/>
<sequence>FVKDNHRESEQETNENSMDMFCLEQVTNENDIDSVHLQEPIDNTTVPESPEINVEQLQHEIQTRKEFLDHLTAEKLSACPSATK</sequence>
<organism evidence="1 2">
    <name type="scientific">Paraglomus brasilianum</name>
    <dbReference type="NCBI Taxonomy" id="144538"/>
    <lineage>
        <taxon>Eukaryota</taxon>
        <taxon>Fungi</taxon>
        <taxon>Fungi incertae sedis</taxon>
        <taxon>Mucoromycota</taxon>
        <taxon>Glomeromycotina</taxon>
        <taxon>Glomeromycetes</taxon>
        <taxon>Paraglomerales</taxon>
        <taxon>Paraglomeraceae</taxon>
        <taxon>Paraglomus</taxon>
    </lineage>
</organism>
<reference evidence="1" key="1">
    <citation type="submission" date="2021-06" db="EMBL/GenBank/DDBJ databases">
        <authorList>
            <person name="Kallberg Y."/>
            <person name="Tangrot J."/>
            <person name="Rosling A."/>
        </authorList>
    </citation>
    <scope>NUCLEOTIDE SEQUENCE</scope>
    <source>
        <strain evidence="1">BR232B</strain>
    </source>
</reference>
<evidence type="ECO:0000313" key="1">
    <source>
        <dbReference type="EMBL" id="CAG8678356.1"/>
    </source>
</evidence>
<evidence type="ECO:0000313" key="2">
    <source>
        <dbReference type="Proteomes" id="UP000789739"/>
    </source>
</evidence>
<feature type="non-terminal residue" evidence="1">
    <location>
        <position position="1"/>
    </location>
</feature>
<dbReference type="AlphaFoldDB" id="A0A9N9EH50"/>
<comment type="caution">
    <text evidence="1">The sequence shown here is derived from an EMBL/GenBank/DDBJ whole genome shotgun (WGS) entry which is preliminary data.</text>
</comment>
<keyword evidence="2" id="KW-1185">Reference proteome</keyword>
<gene>
    <name evidence="1" type="ORF">PBRASI_LOCUS11668</name>
</gene>
<dbReference type="EMBL" id="CAJVPI010006360">
    <property type="protein sequence ID" value="CAG8678356.1"/>
    <property type="molecule type" value="Genomic_DNA"/>
</dbReference>
<accession>A0A9N9EH50</accession>
<protein>
    <submittedName>
        <fullName evidence="1">734_t:CDS:1</fullName>
    </submittedName>
</protein>
<name>A0A9N9EH50_9GLOM</name>